<proteinExistence type="inferred from homology"/>
<comment type="similarity">
    <text evidence="1 5">Belongs to the FlgD family.</text>
</comment>
<evidence type="ECO:0000313" key="8">
    <source>
        <dbReference type="EMBL" id="GGG78623.1"/>
    </source>
</evidence>
<sequence length="224" mass="23640">METSSVSPANTTSASSGGSEASESAVISSDFETFLKMLTTQMQNQDPLNPVDSADYATQLATFSSVEQQVQTNDILRELTGKLTGSAFQSMANWIGKEALAEAPVYYAGQAIVLRPEYSTGADRATLVVSDSNGTEVQQLELDMSQPLVAWTGIDENGQPLPAGTYSFEVASHSGGTEIGRQAAKAYNPIVEVRQDGDIVKLTLSDGTEVDATDITALRSGVSS</sequence>
<dbReference type="Proteomes" id="UP000617145">
    <property type="component" value="Unassembled WGS sequence"/>
</dbReference>
<comment type="function">
    <text evidence="4 5">Required for flagellar hook formation. May act as a scaffolding protein.</text>
</comment>
<evidence type="ECO:0000313" key="9">
    <source>
        <dbReference type="Proteomes" id="UP000617145"/>
    </source>
</evidence>
<gene>
    <name evidence="8" type="ORF">GCM10011415_29550</name>
</gene>
<feature type="domain" description="FlgD/Vpr Ig-like" evidence="7">
    <location>
        <begin position="111"/>
        <end position="175"/>
    </location>
</feature>
<evidence type="ECO:0000256" key="3">
    <source>
        <dbReference type="ARBA" id="ARBA00022795"/>
    </source>
</evidence>
<dbReference type="GO" id="GO:0044781">
    <property type="term" value="P:bacterial-type flagellum organization"/>
    <property type="evidence" value="ECO:0007669"/>
    <property type="project" value="UniProtKB-UniRule"/>
</dbReference>
<dbReference type="Gene3D" id="2.30.30.910">
    <property type="match status" value="1"/>
</dbReference>
<dbReference type="RefSeq" id="WP_188791003.1">
    <property type="nucleotide sequence ID" value="NZ_BMJV01000006.1"/>
</dbReference>
<protein>
    <recommendedName>
        <fullName evidence="2 5">Basal-body rod modification protein FlgD</fullName>
    </recommendedName>
</protein>
<evidence type="ECO:0000256" key="6">
    <source>
        <dbReference type="SAM" id="MobiDB-lite"/>
    </source>
</evidence>
<dbReference type="Gene3D" id="2.60.40.4070">
    <property type="match status" value="1"/>
</dbReference>
<dbReference type="Pfam" id="PF13860">
    <property type="entry name" value="FlgD_ig"/>
    <property type="match status" value="1"/>
</dbReference>
<reference evidence="8" key="2">
    <citation type="submission" date="2020-09" db="EMBL/GenBank/DDBJ databases">
        <authorList>
            <person name="Sun Q."/>
            <person name="Zhou Y."/>
        </authorList>
    </citation>
    <scope>NUCLEOTIDE SEQUENCE</scope>
    <source>
        <strain evidence="8">CGMCC 1.15762</strain>
    </source>
</reference>
<evidence type="ECO:0000256" key="5">
    <source>
        <dbReference type="RuleBase" id="RU362076"/>
    </source>
</evidence>
<accession>A0A8J2ZLW0</accession>
<evidence type="ECO:0000256" key="4">
    <source>
        <dbReference type="ARBA" id="ARBA00024746"/>
    </source>
</evidence>
<dbReference type="InterPro" id="IPR005648">
    <property type="entry name" value="FlgD"/>
</dbReference>
<dbReference type="AlphaFoldDB" id="A0A8J2ZLW0"/>
<dbReference type="Pfam" id="PF03963">
    <property type="entry name" value="FlgD"/>
    <property type="match status" value="1"/>
</dbReference>
<evidence type="ECO:0000256" key="2">
    <source>
        <dbReference type="ARBA" id="ARBA00016013"/>
    </source>
</evidence>
<reference evidence="8" key="1">
    <citation type="journal article" date="2014" name="Int. J. Syst. Evol. Microbiol.">
        <title>Complete genome sequence of Corynebacterium casei LMG S-19264T (=DSM 44701T), isolated from a smear-ripened cheese.</title>
        <authorList>
            <consortium name="US DOE Joint Genome Institute (JGI-PGF)"/>
            <person name="Walter F."/>
            <person name="Albersmeier A."/>
            <person name="Kalinowski J."/>
            <person name="Ruckert C."/>
        </authorList>
    </citation>
    <scope>NUCLEOTIDE SEQUENCE</scope>
    <source>
        <strain evidence="8">CGMCC 1.15762</strain>
    </source>
</reference>
<evidence type="ECO:0000259" key="7">
    <source>
        <dbReference type="Pfam" id="PF13860"/>
    </source>
</evidence>
<keyword evidence="3 5" id="KW-1005">Bacterial flagellum biogenesis</keyword>
<organism evidence="8 9">
    <name type="scientific">Salipiger pallidus</name>
    <dbReference type="NCBI Taxonomy" id="1775170"/>
    <lineage>
        <taxon>Bacteria</taxon>
        <taxon>Pseudomonadati</taxon>
        <taxon>Pseudomonadota</taxon>
        <taxon>Alphaproteobacteria</taxon>
        <taxon>Rhodobacterales</taxon>
        <taxon>Roseobacteraceae</taxon>
        <taxon>Salipiger</taxon>
    </lineage>
</organism>
<comment type="caution">
    <text evidence="8">The sequence shown here is derived from an EMBL/GenBank/DDBJ whole genome shotgun (WGS) entry which is preliminary data.</text>
</comment>
<name>A0A8J2ZLW0_9RHOB</name>
<feature type="region of interest" description="Disordered" evidence="6">
    <location>
        <begin position="1"/>
        <end position="24"/>
    </location>
</feature>
<evidence type="ECO:0000256" key="1">
    <source>
        <dbReference type="ARBA" id="ARBA00010577"/>
    </source>
</evidence>
<feature type="compositionally biased region" description="Low complexity" evidence="6">
    <location>
        <begin position="7"/>
        <end position="24"/>
    </location>
</feature>
<dbReference type="EMBL" id="BMJV01000006">
    <property type="protein sequence ID" value="GGG78623.1"/>
    <property type="molecule type" value="Genomic_DNA"/>
</dbReference>
<keyword evidence="9" id="KW-1185">Reference proteome</keyword>
<dbReference type="InterPro" id="IPR025965">
    <property type="entry name" value="FlgD/Vpr_Ig-like"/>
</dbReference>